<gene>
    <name evidence="1" type="ORF">RWKQUPEQ_CDS0055</name>
</gene>
<evidence type="ECO:0000313" key="1">
    <source>
        <dbReference type="EMBL" id="XCN27409.1"/>
    </source>
</evidence>
<protein>
    <submittedName>
        <fullName evidence="1">Uncharacterized protein</fullName>
    </submittedName>
</protein>
<proteinExistence type="predicted"/>
<name>A0AAU8KV98_9VIRU</name>
<dbReference type="EMBL" id="PP841132">
    <property type="protein sequence ID" value="XCN27409.1"/>
    <property type="molecule type" value="Genomic_DNA"/>
</dbReference>
<reference evidence="1" key="1">
    <citation type="submission" date="2024-05" db="EMBL/GenBank/DDBJ databases">
        <title>Complete Genome Sequences of 14 Acinetobacter baumannii phages isolated in Kenya.</title>
        <authorList>
            <person name="Mwai F."/>
            <person name="Kigen C."/>
            <person name="Makobe C."/>
            <person name="Georges M."/>
            <person name="Mutai I."/>
            <person name="Odoyo E."/>
            <person name="Gachoya M."/>
            <person name="Musila L."/>
        </authorList>
    </citation>
    <scope>NUCLEOTIDE SEQUENCE</scope>
</reference>
<sequence length="38" mass="4217">MISTDILPLISDLPSDLPSTVHSPSDVLYKYIKKSIDN</sequence>
<organism evidence="1">
    <name type="scientific">Acinetobacter phage vB_Ab_164_KEN_01</name>
    <dbReference type="NCBI Taxonomy" id="3143015"/>
    <lineage>
        <taxon>Viruses</taxon>
    </lineage>
</organism>
<accession>A0AAU8KV98</accession>